<name>A0A0V1GUU6_9BILA</name>
<evidence type="ECO:0000313" key="2">
    <source>
        <dbReference type="Proteomes" id="UP000055024"/>
    </source>
</evidence>
<accession>A0A0V1GUU6</accession>
<proteinExistence type="predicted"/>
<sequence length="151" mass="17549">MDKMLAPCTCQRMTARRPLVVSYNVIHVSANNGYLLWTHCNPQWNASKMYRRRLYLEELGKALVTPQIFRRKRLPRPLTSTYFVPNVQSEEQGTSQSTVQAASNKKRSRCQLCEATDNKMSTRCAKCNKYYCKDLSQIYERKILQTLTTAD</sequence>
<evidence type="ECO:0000313" key="1">
    <source>
        <dbReference type="EMBL" id="KRZ02060.1"/>
    </source>
</evidence>
<keyword evidence="2" id="KW-1185">Reference proteome</keyword>
<dbReference type="EMBL" id="JYDP01000246">
    <property type="protein sequence ID" value="KRZ02060.1"/>
    <property type="molecule type" value="Genomic_DNA"/>
</dbReference>
<organism evidence="1 2">
    <name type="scientific">Trichinella zimbabwensis</name>
    <dbReference type="NCBI Taxonomy" id="268475"/>
    <lineage>
        <taxon>Eukaryota</taxon>
        <taxon>Metazoa</taxon>
        <taxon>Ecdysozoa</taxon>
        <taxon>Nematoda</taxon>
        <taxon>Enoplea</taxon>
        <taxon>Dorylaimia</taxon>
        <taxon>Trichinellida</taxon>
        <taxon>Trichinellidae</taxon>
        <taxon>Trichinella</taxon>
    </lineage>
</organism>
<protein>
    <recommendedName>
        <fullName evidence="3">PiggyBac transposable element-derived protein 4 C-terminal zinc-ribbon domain-containing protein</fullName>
    </recommendedName>
</protein>
<dbReference type="STRING" id="268475.A0A0V1GUU6"/>
<dbReference type="OrthoDB" id="10030973at2759"/>
<dbReference type="AlphaFoldDB" id="A0A0V1GUU6"/>
<reference evidence="1 2" key="1">
    <citation type="submission" date="2015-01" db="EMBL/GenBank/DDBJ databases">
        <title>Evolution of Trichinella species and genotypes.</title>
        <authorList>
            <person name="Korhonen P.K."/>
            <person name="Edoardo P."/>
            <person name="Giuseppe L.R."/>
            <person name="Gasser R.B."/>
        </authorList>
    </citation>
    <scope>NUCLEOTIDE SEQUENCE [LARGE SCALE GENOMIC DNA]</scope>
    <source>
        <strain evidence="1">ISS1029</strain>
    </source>
</reference>
<comment type="caution">
    <text evidence="1">The sequence shown here is derived from an EMBL/GenBank/DDBJ whole genome shotgun (WGS) entry which is preliminary data.</text>
</comment>
<gene>
    <name evidence="1" type="ORF">T11_15453</name>
</gene>
<dbReference type="Proteomes" id="UP000055024">
    <property type="component" value="Unassembled WGS sequence"/>
</dbReference>
<evidence type="ECO:0008006" key="3">
    <source>
        <dbReference type="Google" id="ProtNLM"/>
    </source>
</evidence>